<organism evidence="1 2">
    <name type="scientific">Thermodesulfovibrio yellowstonii</name>
    <dbReference type="NCBI Taxonomy" id="28262"/>
    <lineage>
        <taxon>Bacteria</taxon>
        <taxon>Pseudomonadati</taxon>
        <taxon>Nitrospirota</taxon>
        <taxon>Thermodesulfovibrionia</taxon>
        <taxon>Thermodesulfovibrionales</taxon>
        <taxon>Thermodesulfovibrionaceae</taxon>
        <taxon>Thermodesulfovibrio</taxon>
    </lineage>
</organism>
<name>A0A9W6LJQ5_9BACT</name>
<sequence length="59" mass="7062">MILSWKNREKLPENIASELNKLRKDSKLLRCQREISFCGEIDFILTKDYTLTDVKEQFL</sequence>
<comment type="caution">
    <text evidence="1">The sequence shown here is derived from an EMBL/GenBank/DDBJ whole genome shotgun (WGS) entry which is preliminary data.</text>
</comment>
<keyword evidence="2" id="KW-1185">Reference proteome</keyword>
<dbReference type="AlphaFoldDB" id="A0A9W6LJQ5"/>
<evidence type="ECO:0000313" key="1">
    <source>
        <dbReference type="EMBL" id="GLI52398.1"/>
    </source>
</evidence>
<protein>
    <submittedName>
        <fullName evidence="1">Uncharacterized protein</fullName>
    </submittedName>
</protein>
<reference evidence="1" key="1">
    <citation type="submission" date="2022-12" db="EMBL/GenBank/DDBJ databases">
        <title>Reference genome sequencing for broad-spectrum identification of bacterial and archaeal isolates by mass spectrometry.</title>
        <authorList>
            <person name="Sekiguchi Y."/>
            <person name="Tourlousse D.M."/>
        </authorList>
    </citation>
    <scope>NUCLEOTIDE SEQUENCE</scope>
    <source>
        <strain evidence="1">TSL-P1</strain>
    </source>
</reference>
<dbReference type="Proteomes" id="UP001144297">
    <property type="component" value="Unassembled WGS sequence"/>
</dbReference>
<dbReference type="EMBL" id="BSDX01000001">
    <property type="protein sequence ID" value="GLI52398.1"/>
    <property type="molecule type" value="Genomic_DNA"/>
</dbReference>
<gene>
    <name evidence="1" type="ORF">TISLANDTSLP1_00910</name>
</gene>
<evidence type="ECO:0000313" key="2">
    <source>
        <dbReference type="Proteomes" id="UP001144297"/>
    </source>
</evidence>
<accession>A0A9W6LJQ5</accession>
<proteinExistence type="predicted"/>